<feature type="coiled-coil region" evidence="1">
    <location>
        <begin position="306"/>
        <end position="340"/>
    </location>
</feature>
<evidence type="ECO:0000313" key="5">
    <source>
        <dbReference type="Proteomes" id="UP000831768"/>
    </source>
</evidence>
<organism evidence="4 5">
    <name type="scientific">Halocatena salina</name>
    <dbReference type="NCBI Taxonomy" id="2934340"/>
    <lineage>
        <taxon>Archaea</taxon>
        <taxon>Methanobacteriati</taxon>
        <taxon>Methanobacteriota</taxon>
        <taxon>Stenosarchaea group</taxon>
        <taxon>Halobacteria</taxon>
        <taxon>Halobacteriales</taxon>
        <taxon>Natronomonadaceae</taxon>
        <taxon>Halocatena</taxon>
    </lineage>
</organism>
<dbReference type="GO" id="GO:0000049">
    <property type="term" value="F:tRNA binding"/>
    <property type="evidence" value="ECO:0007669"/>
    <property type="project" value="UniProtKB-UniRule"/>
</dbReference>
<dbReference type="EMBL" id="CP096019">
    <property type="protein sequence ID" value="UPM43686.1"/>
    <property type="molecule type" value="Genomic_DNA"/>
</dbReference>
<keyword evidence="5" id="KW-1185">Reference proteome</keyword>
<evidence type="ECO:0000256" key="1">
    <source>
        <dbReference type="HAMAP-Rule" id="MF_00844"/>
    </source>
</evidence>
<comment type="subunit">
    <text evidence="1">Associates with stalled 50S ribosomal subunits.</text>
</comment>
<name>A0A8U0A4B1_9EURY</name>
<keyword evidence="1" id="KW-0175">Coiled coil</keyword>
<dbReference type="InterPro" id="IPR051608">
    <property type="entry name" value="RQC_Subunit_NEMF"/>
</dbReference>
<sequence>MDQKRELSSIDLAALVTELRAYEGAKVDKAYLYDDSLVRLRMRDFDRGRVELLIEVGDPKRLHAADPETVPDAPGRPPNFAMMLRNRISGADFAGIEQYEYDRIVTLRFERPDGVTLVIAELFGDGNVIVCNADYEIIDCLDTVRLSSRTVVPGAQYEYPQSRFDPLTTSEEAFHRQMEGSDTDIVRTLATQLNFGGLWAEELCSRADIEKTKPIADADDSEYAALFRVLTELRSALADGAFEPRVYYEDDSPVDVTPIALREYEALETDRFDSFNEALDSYFLELNEAETATSTESDRPDFEAEIEKFERIIEQQQGAIEDFEAEANEERRKAELLYERYGLVDEVLSAIQNARADDIPWETIRERFEEGTERDIPAAEAVQSVDGSKGTVTLDLEEATVTLDTTIGVEKNADQLYQEAKRIEEKREGALEAIEETREQLAAVKQRRETWGESADADEETTEETTPEQWLSEPSIPVRRDEKWYERFRWFHTSDGFLVIGGRNADQNEELVKKYMESGDLFFHTQAHGAPATILKATGPSEAAKDVEIPEQSREEAAQFAVSYSSIWKDGHYSGDVYMATPDQVTKTPESGEFIEKGSFVIRGERTYYRDTAVGVSIGITCEPQTRVIGGPSDPIETQTVTNIELEPGRYAQNDIAKLIYREFRDRFEDEAFVRKVASPDLIQEFCPAGGSRIHEE</sequence>
<dbReference type="AlphaFoldDB" id="A0A8U0A4B1"/>
<dbReference type="Pfam" id="PF05670">
    <property type="entry name" value="NFACT-R_1"/>
    <property type="match status" value="1"/>
</dbReference>
<dbReference type="GO" id="GO:0072344">
    <property type="term" value="P:rescue of stalled ribosome"/>
    <property type="evidence" value="ECO:0007669"/>
    <property type="project" value="UniProtKB-UniRule"/>
</dbReference>
<dbReference type="InterPro" id="IPR043681">
    <property type="entry name" value="RqcH_archaeal"/>
</dbReference>
<keyword evidence="1" id="KW-0699">rRNA-binding</keyword>
<dbReference type="GO" id="GO:0019843">
    <property type="term" value="F:rRNA binding"/>
    <property type="evidence" value="ECO:0007669"/>
    <property type="project" value="UniProtKB-UniRule"/>
</dbReference>
<keyword evidence="1" id="KW-0648">Protein biosynthesis</keyword>
<dbReference type="PANTHER" id="PTHR15239:SF6">
    <property type="entry name" value="RIBOSOME QUALITY CONTROL COMPLEX SUBUNIT NEMF"/>
    <property type="match status" value="1"/>
</dbReference>
<comment type="function">
    <text evidence="1">Probably part of the ribosome quality control system (RQC). May mediate the addition of alanine residues (Ala tailing) to incompletely synthesized nascent chains from stalled ribosomes, leading to their degradation.</text>
</comment>
<dbReference type="HAMAP" id="MF_00844_A">
    <property type="entry name" value="RqcH_A"/>
    <property type="match status" value="1"/>
</dbReference>
<gene>
    <name evidence="1" type="primary">rqcH</name>
    <name evidence="4" type="ORF">MW046_04365</name>
</gene>
<reference evidence="4" key="1">
    <citation type="submission" date="2022-04" db="EMBL/GenBank/DDBJ databases">
        <title>Halocatena sp. nov., isolated from a salt lake.</title>
        <authorList>
            <person name="Cui H.-L."/>
        </authorList>
    </citation>
    <scope>NUCLEOTIDE SEQUENCE</scope>
    <source>
        <strain evidence="4">AD-1</strain>
    </source>
</reference>
<protein>
    <recommendedName>
        <fullName evidence="1">Archaeal Rqc2 homolog aRqcH</fullName>
        <shortName evidence="1">aRqcH</shortName>
    </recommendedName>
</protein>
<evidence type="ECO:0000259" key="3">
    <source>
        <dbReference type="Pfam" id="PF05670"/>
    </source>
</evidence>
<dbReference type="Gene3D" id="2.30.310.10">
    <property type="entry name" value="ibrinogen binding protein from staphylococcus aureus domain"/>
    <property type="match status" value="1"/>
</dbReference>
<evidence type="ECO:0000256" key="2">
    <source>
        <dbReference type="SAM" id="MobiDB-lite"/>
    </source>
</evidence>
<feature type="domain" description="NFACT RNA-binding" evidence="3">
    <location>
        <begin position="488"/>
        <end position="604"/>
    </location>
</feature>
<feature type="region of interest" description="Disordered" evidence="2">
    <location>
        <begin position="447"/>
        <end position="473"/>
    </location>
</feature>
<dbReference type="GO" id="GO:1990112">
    <property type="term" value="C:RQC complex"/>
    <property type="evidence" value="ECO:0007669"/>
    <property type="project" value="TreeGrafter"/>
</dbReference>
<dbReference type="Pfam" id="PF05833">
    <property type="entry name" value="NFACT_N"/>
    <property type="match status" value="1"/>
</dbReference>
<dbReference type="NCBIfam" id="NF041120">
    <property type="entry name" value="RqcH_arch"/>
    <property type="match status" value="1"/>
</dbReference>
<comment type="similarity">
    <text evidence="1">Belongs to the NEMF family.</text>
</comment>
<dbReference type="InterPro" id="IPR008532">
    <property type="entry name" value="NFACT_RNA-bd"/>
</dbReference>
<dbReference type="GeneID" id="71927254"/>
<dbReference type="Proteomes" id="UP000831768">
    <property type="component" value="Chromosome"/>
</dbReference>
<accession>A0A8U0A4B1</accession>
<evidence type="ECO:0000313" key="4">
    <source>
        <dbReference type="EMBL" id="UPM43686.1"/>
    </source>
</evidence>
<feature type="coiled-coil region" evidence="1">
    <location>
        <begin position="413"/>
        <end position="447"/>
    </location>
</feature>
<dbReference type="KEGG" id="haad:MW046_04365"/>
<dbReference type="RefSeq" id="WP_247994348.1">
    <property type="nucleotide sequence ID" value="NZ_CP096019.1"/>
</dbReference>
<dbReference type="GO" id="GO:0043023">
    <property type="term" value="F:ribosomal large subunit binding"/>
    <property type="evidence" value="ECO:0007669"/>
    <property type="project" value="UniProtKB-UniRule"/>
</dbReference>
<keyword evidence="1" id="KW-0820">tRNA-binding</keyword>
<dbReference type="PANTHER" id="PTHR15239">
    <property type="entry name" value="NUCLEAR EXPORT MEDIATOR FACTOR NEMF"/>
    <property type="match status" value="1"/>
</dbReference>
<keyword evidence="1" id="KW-0694">RNA-binding</keyword>
<feature type="compositionally biased region" description="Acidic residues" evidence="2">
    <location>
        <begin position="455"/>
        <end position="466"/>
    </location>
</feature>
<proteinExistence type="inferred from homology"/>